<dbReference type="EMBL" id="JAGGNH010000001">
    <property type="protein sequence ID" value="KAJ0985740.1"/>
    <property type="molecule type" value="Genomic_DNA"/>
</dbReference>
<gene>
    <name evidence="1" type="ORF">J5N97_004096</name>
</gene>
<keyword evidence="2" id="KW-1185">Reference proteome</keyword>
<proteinExistence type="predicted"/>
<accession>A0A9D5HQL8</accession>
<protein>
    <submittedName>
        <fullName evidence="1">Uncharacterized protein</fullName>
    </submittedName>
</protein>
<dbReference type="Proteomes" id="UP001085076">
    <property type="component" value="Miscellaneous, Linkage group lg01"/>
</dbReference>
<evidence type="ECO:0000313" key="1">
    <source>
        <dbReference type="EMBL" id="KAJ0985740.1"/>
    </source>
</evidence>
<reference evidence="1" key="1">
    <citation type="submission" date="2021-03" db="EMBL/GenBank/DDBJ databases">
        <authorList>
            <person name="Li Z."/>
            <person name="Yang C."/>
        </authorList>
    </citation>
    <scope>NUCLEOTIDE SEQUENCE</scope>
    <source>
        <strain evidence="1">Dzin_1.0</strain>
        <tissue evidence="1">Leaf</tissue>
    </source>
</reference>
<comment type="caution">
    <text evidence="1">The sequence shown here is derived from an EMBL/GenBank/DDBJ whole genome shotgun (WGS) entry which is preliminary data.</text>
</comment>
<evidence type="ECO:0000313" key="2">
    <source>
        <dbReference type="Proteomes" id="UP001085076"/>
    </source>
</evidence>
<name>A0A9D5HQL8_9LILI</name>
<organism evidence="1 2">
    <name type="scientific">Dioscorea zingiberensis</name>
    <dbReference type="NCBI Taxonomy" id="325984"/>
    <lineage>
        <taxon>Eukaryota</taxon>
        <taxon>Viridiplantae</taxon>
        <taxon>Streptophyta</taxon>
        <taxon>Embryophyta</taxon>
        <taxon>Tracheophyta</taxon>
        <taxon>Spermatophyta</taxon>
        <taxon>Magnoliopsida</taxon>
        <taxon>Liliopsida</taxon>
        <taxon>Dioscoreales</taxon>
        <taxon>Dioscoreaceae</taxon>
        <taxon>Dioscorea</taxon>
    </lineage>
</organism>
<reference evidence="1" key="2">
    <citation type="journal article" date="2022" name="Hortic Res">
        <title>The genome of Dioscorea zingiberensis sheds light on the biosynthesis, origin and evolution of the medicinally important diosgenin saponins.</title>
        <authorList>
            <person name="Li Y."/>
            <person name="Tan C."/>
            <person name="Li Z."/>
            <person name="Guo J."/>
            <person name="Li S."/>
            <person name="Chen X."/>
            <person name="Wang C."/>
            <person name="Dai X."/>
            <person name="Yang H."/>
            <person name="Song W."/>
            <person name="Hou L."/>
            <person name="Xu J."/>
            <person name="Tong Z."/>
            <person name="Xu A."/>
            <person name="Yuan X."/>
            <person name="Wang W."/>
            <person name="Yang Q."/>
            <person name="Chen L."/>
            <person name="Sun Z."/>
            <person name="Wang K."/>
            <person name="Pan B."/>
            <person name="Chen J."/>
            <person name="Bao Y."/>
            <person name="Liu F."/>
            <person name="Qi X."/>
            <person name="Gang D.R."/>
            <person name="Wen J."/>
            <person name="Li J."/>
        </authorList>
    </citation>
    <scope>NUCLEOTIDE SEQUENCE</scope>
    <source>
        <strain evidence="1">Dzin_1.0</strain>
    </source>
</reference>
<dbReference type="AlphaFoldDB" id="A0A9D5HQL8"/>
<sequence>MIKEKGKDEDYLLFEKTSDAAAVLSTTAAFRDAIATTCNATAQMIGNLQLFGDSVTACRHCGRCLTKLPLFGTPPPLLNYAVTVVRKKQEGEALLDTAIAGAREKRSLLDDAVAATDEKRRHFCSRSSRLEPGEGRFWR</sequence>